<sequence>QNSPFEIENRVEGAPRIGERIVFFSDARQVPQCSTCKPLGVIPLTALEDAVIRLFGPTAAGQVGSWNLRSYSMADLANYLGETPIDVPAVPLISTDEIDEAVRLSDWMIFSVLDSRSSEYGANALKLLLDLRPDLASSKKLIVFGHDTPNILDATDVSKIDVYHALYDGASPFIEVAAKLLFQEVSAPGASPVSVASIGYDLIEATSPNPDQVIQLIIESGSEEGTDEPPTGYSVGDIIKIKTAVIIDNNNKPVPDNTPVDFIITQQSEGVSAATINAFSVDGIARADVR</sequence>
<gene>
    <name evidence="1" type="ORF">S01H1_24779</name>
</gene>
<name>X0TXT3_9ZZZZ</name>
<dbReference type="AlphaFoldDB" id="X0TXT3"/>
<protein>
    <submittedName>
        <fullName evidence="1">Uncharacterized protein</fullName>
    </submittedName>
</protein>
<feature type="non-terminal residue" evidence="1">
    <location>
        <position position="1"/>
    </location>
</feature>
<accession>X0TXT3</accession>
<reference evidence="1" key="1">
    <citation type="journal article" date="2014" name="Front. Microbiol.">
        <title>High frequency of phylogenetically diverse reductive dehalogenase-homologous genes in deep subseafloor sedimentary metagenomes.</title>
        <authorList>
            <person name="Kawai M."/>
            <person name="Futagami T."/>
            <person name="Toyoda A."/>
            <person name="Takaki Y."/>
            <person name="Nishi S."/>
            <person name="Hori S."/>
            <person name="Arai W."/>
            <person name="Tsubouchi T."/>
            <person name="Morono Y."/>
            <person name="Uchiyama I."/>
            <person name="Ito T."/>
            <person name="Fujiyama A."/>
            <person name="Inagaki F."/>
            <person name="Takami H."/>
        </authorList>
    </citation>
    <scope>NUCLEOTIDE SEQUENCE</scope>
    <source>
        <strain evidence="1">Expedition CK06-06</strain>
    </source>
</reference>
<comment type="caution">
    <text evidence="1">The sequence shown here is derived from an EMBL/GenBank/DDBJ whole genome shotgun (WGS) entry which is preliminary data.</text>
</comment>
<proteinExistence type="predicted"/>
<evidence type="ECO:0000313" key="1">
    <source>
        <dbReference type="EMBL" id="GAF98094.1"/>
    </source>
</evidence>
<organism evidence="1">
    <name type="scientific">marine sediment metagenome</name>
    <dbReference type="NCBI Taxonomy" id="412755"/>
    <lineage>
        <taxon>unclassified sequences</taxon>
        <taxon>metagenomes</taxon>
        <taxon>ecological metagenomes</taxon>
    </lineage>
</organism>
<dbReference type="EMBL" id="BARS01014920">
    <property type="protein sequence ID" value="GAF98094.1"/>
    <property type="molecule type" value="Genomic_DNA"/>
</dbReference>
<feature type="non-terminal residue" evidence="1">
    <location>
        <position position="290"/>
    </location>
</feature>